<reference evidence="2 3" key="1">
    <citation type="submission" date="2019-03" db="EMBL/GenBank/DDBJ databases">
        <title>This is whole genome sequence of Paenibacillus sp MS74 strain.</title>
        <authorList>
            <person name="Trinh H.N."/>
        </authorList>
    </citation>
    <scope>NUCLEOTIDE SEQUENCE [LARGE SCALE GENOMIC DNA]</scope>
    <source>
        <strain evidence="2 3">MS74</strain>
    </source>
</reference>
<evidence type="ECO:0000313" key="3">
    <source>
        <dbReference type="Proteomes" id="UP000295636"/>
    </source>
</evidence>
<dbReference type="NCBIfam" id="TIGR04274">
    <property type="entry name" value="hypoxanDNAglyco"/>
    <property type="match status" value="1"/>
</dbReference>
<dbReference type="OrthoDB" id="9799921at2"/>
<keyword evidence="2" id="KW-0378">Hydrolase</keyword>
<proteinExistence type="predicted"/>
<dbReference type="CDD" id="cd10032">
    <property type="entry name" value="UDG-F6_HDG"/>
    <property type="match status" value="1"/>
</dbReference>
<sequence length="173" mass="19007">MRLQGFPPVADPNCTTLVLGSMPGALSLTKLEYYGHPRNHFWPLLYAVFGGGAGPSDKYGERLSFALAHRIALWDVLAACERAGSLDAAIRRPEANDFVAFYNAYPAVERVFFNGQAAAELYRKRVLPLLQRSGAGGALRYGTLPSSSPARTMPFEAKLLEWRALADFQASRQ</sequence>
<accession>A0A4R5K5U9</accession>
<keyword evidence="2" id="KW-0326">Glycosidase</keyword>
<dbReference type="SMART" id="SM00986">
    <property type="entry name" value="UDG"/>
    <property type="match status" value="1"/>
</dbReference>
<dbReference type="GO" id="GO:0033958">
    <property type="term" value="F:DNA-deoxyinosine glycosylase activity"/>
    <property type="evidence" value="ECO:0007669"/>
    <property type="project" value="UniProtKB-EC"/>
</dbReference>
<organism evidence="2 3">
    <name type="scientific">Paenibacillus piri</name>
    <dbReference type="NCBI Taxonomy" id="2547395"/>
    <lineage>
        <taxon>Bacteria</taxon>
        <taxon>Bacillati</taxon>
        <taxon>Bacillota</taxon>
        <taxon>Bacilli</taxon>
        <taxon>Bacillales</taxon>
        <taxon>Paenibacillaceae</taxon>
        <taxon>Paenibacillus</taxon>
    </lineage>
</organism>
<dbReference type="InterPro" id="IPR036895">
    <property type="entry name" value="Uracil-DNA_glycosylase-like_sf"/>
</dbReference>
<dbReference type="InterPro" id="IPR026353">
    <property type="entry name" value="Hypoxan-DNA_Glyclase"/>
</dbReference>
<dbReference type="Proteomes" id="UP000295636">
    <property type="component" value="Unassembled WGS sequence"/>
</dbReference>
<feature type="domain" description="Uracil-DNA glycosylase-like" evidence="1">
    <location>
        <begin position="7"/>
        <end position="166"/>
    </location>
</feature>
<dbReference type="EC" id="3.2.2.15" evidence="2"/>
<dbReference type="Gene3D" id="3.40.470.10">
    <property type="entry name" value="Uracil-DNA glycosylase-like domain"/>
    <property type="match status" value="1"/>
</dbReference>
<dbReference type="SUPFAM" id="SSF52141">
    <property type="entry name" value="Uracil-DNA glycosylase-like"/>
    <property type="match status" value="1"/>
</dbReference>
<dbReference type="InterPro" id="IPR005122">
    <property type="entry name" value="Uracil-DNA_glycosylase-like"/>
</dbReference>
<gene>
    <name evidence="2" type="ORF">E1757_35500</name>
</gene>
<evidence type="ECO:0000313" key="2">
    <source>
        <dbReference type="EMBL" id="TDF87721.1"/>
    </source>
</evidence>
<evidence type="ECO:0000259" key="1">
    <source>
        <dbReference type="SMART" id="SM00986"/>
    </source>
</evidence>
<dbReference type="SMART" id="SM00987">
    <property type="entry name" value="UreE_C"/>
    <property type="match status" value="1"/>
</dbReference>
<dbReference type="EMBL" id="SMRT01000048">
    <property type="protein sequence ID" value="TDF87721.1"/>
    <property type="molecule type" value="Genomic_DNA"/>
</dbReference>
<dbReference type="AlphaFoldDB" id="A0A4R5K5U9"/>
<name>A0A4R5K5U9_9BACL</name>
<keyword evidence="3" id="KW-1185">Reference proteome</keyword>
<protein>
    <submittedName>
        <fullName evidence="2">DNA-deoxyinosine glycosylase</fullName>
        <ecNumber evidence="2">3.2.2.15</ecNumber>
    </submittedName>
</protein>
<comment type="caution">
    <text evidence="2">The sequence shown here is derived from an EMBL/GenBank/DDBJ whole genome shotgun (WGS) entry which is preliminary data.</text>
</comment>